<evidence type="ECO:0000313" key="5">
    <source>
        <dbReference type="Proteomes" id="UP000011087"/>
    </source>
</evidence>
<reference evidence="5" key="2">
    <citation type="submission" date="2012-11" db="EMBL/GenBank/DDBJ databases">
        <authorList>
            <person name="Kuo A."/>
            <person name="Curtis B.A."/>
            <person name="Tanifuji G."/>
            <person name="Burki F."/>
            <person name="Gruber A."/>
            <person name="Irimia M."/>
            <person name="Maruyama S."/>
            <person name="Arias M.C."/>
            <person name="Ball S.G."/>
            <person name="Gile G.H."/>
            <person name="Hirakawa Y."/>
            <person name="Hopkins J.F."/>
            <person name="Rensing S.A."/>
            <person name="Schmutz J."/>
            <person name="Symeonidi A."/>
            <person name="Elias M."/>
            <person name="Eveleigh R.J."/>
            <person name="Herman E.K."/>
            <person name="Klute M.J."/>
            <person name="Nakayama T."/>
            <person name="Obornik M."/>
            <person name="Reyes-Prieto A."/>
            <person name="Armbrust E.V."/>
            <person name="Aves S.J."/>
            <person name="Beiko R.G."/>
            <person name="Coutinho P."/>
            <person name="Dacks J.B."/>
            <person name="Durnford D.G."/>
            <person name="Fast N.M."/>
            <person name="Green B.R."/>
            <person name="Grisdale C."/>
            <person name="Hempe F."/>
            <person name="Henrissat B."/>
            <person name="Hoppner M.P."/>
            <person name="Ishida K.-I."/>
            <person name="Kim E."/>
            <person name="Koreny L."/>
            <person name="Kroth P.G."/>
            <person name="Liu Y."/>
            <person name="Malik S.-B."/>
            <person name="Maier U.G."/>
            <person name="McRose D."/>
            <person name="Mock T."/>
            <person name="Neilson J.A."/>
            <person name="Onodera N.T."/>
            <person name="Poole A.M."/>
            <person name="Pritham E.J."/>
            <person name="Richards T.A."/>
            <person name="Rocap G."/>
            <person name="Roy S.W."/>
            <person name="Sarai C."/>
            <person name="Schaack S."/>
            <person name="Shirato S."/>
            <person name="Slamovits C.H."/>
            <person name="Spencer D.F."/>
            <person name="Suzuki S."/>
            <person name="Worden A.Z."/>
            <person name="Zauner S."/>
            <person name="Barry K."/>
            <person name="Bell C."/>
            <person name="Bharti A.K."/>
            <person name="Crow J.A."/>
            <person name="Grimwood J."/>
            <person name="Kramer R."/>
            <person name="Lindquist E."/>
            <person name="Lucas S."/>
            <person name="Salamov A."/>
            <person name="McFadden G.I."/>
            <person name="Lane C.E."/>
            <person name="Keeling P.J."/>
            <person name="Gray M.W."/>
            <person name="Grigoriev I.V."/>
            <person name="Archibald J.M."/>
        </authorList>
    </citation>
    <scope>NUCLEOTIDE SEQUENCE</scope>
    <source>
        <strain evidence="5">CCMP2712</strain>
    </source>
</reference>
<dbReference type="PaxDb" id="55529-EKX38015"/>
<gene>
    <name evidence="3" type="ORF">GUITHDRAFT_154792</name>
</gene>
<dbReference type="OrthoDB" id="5781878at2759"/>
<keyword evidence="2" id="KW-0472">Membrane</keyword>
<accession>L1IQB3</accession>
<organism evidence="3">
    <name type="scientific">Guillardia theta (strain CCMP2712)</name>
    <name type="common">Cryptophyte</name>
    <dbReference type="NCBI Taxonomy" id="905079"/>
    <lineage>
        <taxon>Eukaryota</taxon>
        <taxon>Cryptophyceae</taxon>
        <taxon>Pyrenomonadales</taxon>
        <taxon>Geminigeraceae</taxon>
        <taxon>Guillardia</taxon>
    </lineage>
</organism>
<dbReference type="HOGENOM" id="CLU_412495_0_0_1"/>
<dbReference type="Proteomes" id="UP000011087">
    <property type="component" value="Unassembled WGS sequence"/>
</dbReference>
<reference evidence="4" key="3">
    <citation type="submission" date="2015-06" db="UniProtKB">
        <authorList>
            <consortium name="EnsemblProtists"/>
        </authorList>
    </citation>
    <scope>IDENTIFICATION</scope>
</reference>
<evidence type="ECO:0008006" key="6">
    <source>
        <dbReference type="Google" id="ProtNLM"/>
    </source>
</evidence>
<dbReference type="EMBL" id="JH993052">
    <property type="protein sequence ID" value="EKX38015.1"/>
    <property type="molecule type" value="Genomic_DNA"/>
</dbReference>
<evidence type="ECO:0000256" key="1">
    <source>
        <dbReference type="SAM" id="MobiDB-lite"/>
    </source>
</evidence>
<dbReference type="RefSeq" id="XP_005824995.1">
    <property type="nucleotide sequence ID" value="XM_005824938.1"/>
</dbReference>
<evidence type="ECO:0000313" key="4">
    <source>
        <dbReference type="EnsemblProtists" id="EKX38015"/>
    </source>
</evidence>
<evidence type="ECO:0000256" key="2">
    <source>
        <dbReference type="SAM" id="Phobius"/>
    </source>
</evidence>
<feature type="compositionally biased region" description="Basic and acidic residues" evidence="1">
    <location>
        <begin position="471"/>
        <end position="483"/>
    </location>
</feature>
<dbReference type="GeneID" id="17294802"/>
<proteinExistence type="predicted"/>
<feature type="region of interest" description="Disordered" evidence="1">
    <location>
        <begin position="618"/>
        <end position="666"/>
    </location>
</feature>
<keyword evidence="5" id="KW-1185">Reference proteome</keyword>
<dbReference type="KEGG" id="gtt:GUITHDRAFT_154792"/>
<keyword evidence="2" id="KW-1133">Transmembrane helix</keyword>
<feature type="transmembrane region" description="Helical" evidence="2">
    <location>
        <begin position="404"/>
        <end position="425"/>
    </location>
</feature>
<protein>
    <recommendedName>
        <fullName evidence="6">EGF-like domain-containing protein</fullName>
    </recommendedName>
</protein>
<dbReference type="EnsemblProtists" id="EKX38015">
    <property type="protein sequence ID" value="EKX38015"/>
    <property type="gene ID" value="GUITHDRAFT_154792"/>
</dbReference>
<evidence type="ECO:0000313" key="3">
    <source>
        <dbReference type="EMBL" id="EKX38015.1"/>
    </source>
</evidence>
<feature type="region of interest" description="Disordered" evidence="1">
    <location>
        <begin position="456"/>
        <end position="483"/>
    </location>
</feature>
<reference evidence="3 5" key="1">
    <citation type="journal article" date="2012" name="Nature">
        <title>Algal genomes reveal evolutionary mosaicism and the fate of nucleomorphs.</title>
        <authorList>
            <consortium name="DOE Joint Genome Institute"/>
            <person name="Curtis B.A."/>
            <person name="Tanifuji G."/>
            <person name="Burki F."/>
            <person name="Gruber A."/>
            <person name="Irimia M."/>
            <person name="Maruyama S."/>
            <person name="Arias M.C."/>
            <person name="Ball S.G."/>
            <person name="Gile G.H."/>
            <person name="Hirakawa Y."/>
            <person name="Hopkins J.F."/>
            <person name="Kuo A."/>
            <person name="Rensing S.A."/>
            <person name="Schmutz J."/>
            <person name="Symeonidi A."/>
            <person name="Elias M."/>
            <person name="Eveleigh R.J."/>
            <person name="Herman E.K."/>
            <person name="Klute M.J."/>
            <person name="Nakayama T."/>
            <person name="Obornik M."/>
            <person name="Reyes-Prieto A."/>
            <person name="Armbrust E.V."/>
            <person name="Aves S.J."/>
            <person name="Beiko R.G."/>
            <person name="Coutinho P."/>
            <person name="Dacks J.B."/>
            <person name="Durnford D.G."/>
            <person name="Fast N.M."/>
            <person name="Green B.R."/>
            <person name="Grisdale C.J."/>
            <person name="Hempel F."/>
            <person name="Henrissat B."/>
            <person name="Hoppner M.P."/>
            <person name="Ishida K."/>
            <person name="Kim E."/>
            <person name="Koreny L."/>
            <person name="Kroth P.G."/>
            <person name="Liu Y."/>
            <person name="Malik S.B."/>
            <person name="Maier U.G."/>
            <person name="McRose D."/>
            <person name="Mock T."/>
            <person name="Neilson J.A."/>
            <person name="Onodera N.T."/>
            <person name="Poole A.M."/>
            <person name="Pritham E.J."/>
            <person name="Richards T.A."/>
            <person name="Rocap G."/>
            <person name="Roy S.W."/>
            <person name="Sarai C."/>
            <person name="Schaack S."/>
            <person name="Shirato S."/>
            <person name="Slamovits C.H."/>
            <person name="Spencer D.F."/>
            <person name="Suzuki S."/>
            <person name="Worden A.Z."/>
            <person name="Zauner S."/>
            <person name="Barry K."/>
            <person name="Bell C."/>
            <person name="Bharti A.K."/>
            <person name="Crow J.A."/>
            <person name="Grimwood J."/>
            <person name="Kramer R."/>
            <person name="Lindquist E."/>
            <person name="Lucas S."/>
            <person name="Salamov A."/>
            <person name="McFadden G.I."/>
            <person name="Lane C.E."/>
            <person name="Keeling P.J."/>
            <person name="Gray M.W."/>
            <person name="Grigoriev I.V."/>
            <person name="Archibald J.M."/>
        </authorList>
    </citation>
    <scope>NUCLEOTIDE SEQUENCE</scope>
    <source>
        <strain evidence="3 5">CCMP2712</strain>
    </source>
</reference>
<sequence>MSLQLSRRAGALSTQQQRLLTNLNGLVVQSSILSVADLFPGSPPGNVSIPGYFYAEVWVLQGLDMQTGDFAASLDSRAAFQPCITARDVATCCLSSQQCCVDSQCQYPSSVEVAFGFTIVQQNMFPSLSSDVYEVELGMFPGDPFQLLDSRAILNGTAVVHVTKRPAVAVEDVSYIIRLPMSEALAVSMLESKEFAPACLRWNPSTLSWSTFGVTQSRGFTATKRMCANTSSAVTCSYFIECSSSYTGYFTIVKSKLDCFGVPLGSAVLDACGVCNGDNSTCSGCNGIPNMYDAGVKLDKACSGHGQCQGSPQCVCCSDNKYEISYTSPDGQVLTTCPWFGPRATSGSSSLGATQTIDCSSHGRCETVNGTLTCACDLGWENSDGKFCNKEVVVVQSLSRSLQLFFYAGLPIICCFLLMFTFLSWRHVSRKHRNILKVSKEVNRSLLELETSSQVAGEVQELSEESSTTHSHPEDHNVPEVGKDEGSRAIQLVAGKELEIPSVTAFLTTSKFEAISDTCPSDPVVMKTFQRLERLKQKISSDKSFRNVAETFHDHVDMNKLAKAGERMPTSLKKAKVEEDAQVEVPGGFMQQRQRKMMAISQGRAASALPSFMERKKEMIRRKKSHEVVLSSGSNRKKDAGTEQDKSTSTSSEGKSSSNEGAIASV</sequence>
<feature type="compositionally biased region" description="Basic and acidic residues" evidence="1">
    <location>
        <begin position="636"/>
        <end position="646"/>
    </location>
</feature>
<dbReference type="AlphaFoldDB" id="L1IQB3"/>
<keyword evidence="2" id="KW-0812">Transmembrane</keyword>
<feature type="compositionally biased region" description="Low complexity" evidence="1">
    <location>
        <begin position="647"/>
        <end position="666"/>
    </location>
</feature>
<name>L1IQB3_GUITC</name>